<reference evidence="2" key="1">
    <citation type="submission" date="2018-11" db="EMBL/GenBank/DDBJ databases">
        <authorList>
            <consortium name="Pathogen Informatics"/>
        </authorList>
    </citation>
    <scope>NUCLEOTIDE SEQUENCE</scope>
</reference>
<accession>A0A3S5CH30</accession>
<organism evidence="2 3">
    <name type="scientific">Protopolystoma xenopodis</name>
    <dbReference type="NCBI Taxonomy" id="117903"/>
    <lineage>
        <taxon>Eukaryota</taxon>
        <taxon>Metazoa</taxon>
        <taxon>Spiralia</taxon>
        <taxon>Lophotrochozoa</taxon>
        <taxon>Platyhelminthes</taxon>
        <taxon>Monogenea</taxon>
        <taxon>Polyopisthocotylea</taxon>
        <taxon>Polystomatidea</taxon>
        <taxon>Polystomatidae</taxon>
        <taxon>Protopolystoma</taxon>
    </lineage>
</organism>
<protein>
    <recommendedName>
        <fullName evidence="1">Fibronectin type-III domain-containing protein</fullName>
    </recommendedName>
</protein>
<dbReference type="InterPro" id="IPR003961">
    <property type="entry name" value="FN3_dom"/>
</dbReference>
<evidence type="ECO:0000313" key="2">
    <source>
        <dbReference type="EMBL" id="VEL07829.1"/>
    </source>
</evidence>
<sequence length="152" mass="17153">MPIDPSAPGRPVGRGLQIIDSSTIEIRWSPPVTVGNESDHKTGLPVSDETLIQRLSSLAWYNTRLPMIEQYLVEWAAVPFRNWASLREYANKIENSDTIYSKEIKGLELGVEYQVRVSALNVKGKGPPLDYERVFMKGMDYPVLGRMIAVFL</sequence>
<dbReference type="Proteomes" id="UP000784294">
    <property type="component" value="Unassembled WGS sequence"/>
</dbReference>
<name>A0A3S5CH30_9PLAT</name>
<dbReference type="InterPro" id="IPR036116">
    <property type="entry name" value="FN3_sf"/>
</dbReference>
<comment type="caution">
    <text evidence="2">The sequence shown here is derived from an EMBL/GenBank/DDBJ whole genome shotgun (WGS) entry which is preliminary data.</text>
</comment>
<dbReference type="CDD" id="cd00063">
    <property type="entry name" value="FN3"/>
    <property type="match status" value="1"/>
</dbReference>
<dbReference type="Gene3D" id="2.60.40.10">
    <property type="entry name" value="Immunoglobulins"/>
    <property type="match status" value="1"/>
</dbReference>
<dbReference type="SMART" id="SM00060">
    <property type="entry name" value="FN3"/>
    <property type="match status" value="1"/>
</dbReference>
<feature type="domain" description="Fibronectin type-III" evidence="1">
    <location>
        <begin position="5"/>
        <end position="126"/>
    </location>
</feature>
<dbReference type="EMBL" id="CAAALY010002553">
    <property type="protein sequence ID" value="VEL07829.1"/>
    <property type="molecule type" value="Genomic_DNA"/>
</dbReference>
<dbReference type="AlphaFoldDB" id="A0A3S5CH30"/>
<evidence type="ECO:0000259" key="1">
    <source>
        <dbReference type="SMART" id="SM00060"/>
    </source>
</evidence>
<dbReference type="InterPro" id="IPR013783">
    <property type="entry name" value="Ig-like_fold"/>
</dbReference>
<evidence type="ECO:0000313" key="3">
    <source>
        <dbReference type="Proteomes" id="UP000784294"/>
    </source>
</evidence>
<dbReference type="SUPFAM" id="SSF49265">
    <property type="entry name" value="Fibronectin type III"/>
    <property type="match status" value="1"/>
</dbReference>
<keyword evidence="3" id="KW-1185">Reference proteome</keyword>
<proteinExistence type="predicted"/>
<gene>
    <name evidence="2" type="ORF">PXEA_LOCUS1269</name>
</gene>